<accession>A0A7D5YFT1</accession>
<dbReference type="PANTHER" id="PTHR35788">
    <property type="entry name" value="EXPORTED PROTEIN-RELATED"/>
    <property type="match status" value="1"/>
</dbReference>
<name>A0A7D5YFT1_9ACTN</name>
<dbReference type="InterPro" id="IPR052913">
    <property type="entry name" value="Glycopeptide_resist_protein"/>
</dbReference>
<keyword evidence="2" id="KW-0812">Transmembrane</keyword>
<proteinExistence type="predicted"/>
<evidence type="ECO:0000313" key="4">
    <source>
        <dbReference type="EMBL" id="QLJ98376.1"/>
    </source>
</evidence>
<sequence>MAGDADCRTAATLVTVGVSRVGDAPTWYVPIEVAVTLYGETRPPADDRPTIKVTAVSWPGDEPDPAAAAAPGPPDTAPARRHRRLRVLLAAGISTAVLGAAGGVGAYAYAGDVPRGTTVLGTELGGRSRTDAIRALRAELERAGTPSTPLRVTVGEKSLEFEPADVGLAVNVEATVDAAAKAQAHPVSRLVGSRAVAPVVTVDAARLDAALRKAAGDQTREWTVPAIIFTGTTPKAVRPRSGLALDPQRSAQAVRDGWLSGQPVTVPLVENTPATSAEEVDRLLDELAHPAVAAPVTLSTDKGSVTIPPAAIARSLRFTADDAGKLTPRVDVKRLRAALGDKLDTIEVAPRDARMTVTGGKPKPVNGRPGQQLDTEALSRDLLAVLPRADDRKVTGRLKETQPKLTAEKLAGLGISERVSRFTTHFTGGLSSPRSQNIVQIAKEVDGTVVLPGETFSLNGHTGERGYAQGYRDAPVILDGKLVPGVGGGTSQFTTTLFNATYYAGLEDVEHKPHSYWFSRYPPVIESTIFWPNLDFKFRNNTKYGVLIDTSTTASSVTVSIWSTKIYDSVKTEYGPRRDVTKPKTVRLKPGPSCIPSNGIDGFTQDAFRVIKKDGKVVKREKFTWRYLAEPRFVCGGSAD</sequence>
<gene>
    <name evidence="4" type="ORF">HZU44_27390</name>
</gene>
<evidence type="ECO:0000256" key="1">
    <source>
        <dbReference type="SAM" id="MobiDB-lite"/>
    </source>
</evidence>
<keyword evidence="2" id="KW-1133">Transmembrane helix</keyword>
<evidence type="ECO:0000256" key="2">
    <source>
        <dbReference type="SAM" id="Phobius"/>
    </source>
</evidence>
<dbReference type="AlphaFoldDB" id="A0A7D5YFT1"/>
<dbReference type="EMBL" id="CP058905">
    <property type="protein sequence ID" value="QLJ98376.1"/>
    <property type="molecule type" value="Genomic_DNA"/>
</dbReference>
<dbReference type="Pfam" id="PF04294">
    <property type="entry name" value="VanW"/>
    <property type="match status" value="1"/>
</dbReference>
<dbReference type="InterPro" id="IPR007391">
    <property type="entry name" value="Vancomycin_resist_VanW"/>
</dbReference>
<dbReference type="InterPro" id="IPR022029">
    <property type="entry name" value="YoaR-like_PG-bd"/>
</dbReference>
<dbReference type="Pfam" id="PF12229">
    <property type="entry name" value="PG_binding_4"/>
    <property type="match status" value="1"/>
</dbReference>
<protein>
    <submittedName>
        <fullName evidence="4">VanW family protein</fullName>
    </submittedName>
</protein>
<feature type="transmembrane region" description="Helical" evidence="2">
    <location>
        <begin position="87"/>
        <end position="110"/>
    </location>
</feature>
<feature type="domain" description="YoaR-like putative peptidoglycan binding" evidence="3">
    <location>
        <begin position="288"/>
        <end position="394"/>
    </location>
</feature>
<dbReference type="PANTHER" id="PTHR35788:SF1">
    <property type="entry name" value="EXPORTED PROTEIN"/>
    <property type="match status" value="1"/>
</dbReference>
<organism evidence="4">
    <name type="scientific">Micromonospora carbonacea</name>
    <dbReference type="NCBI Taxonomy" id="47853"/>
    <lineage>
        <taxon>Bacteria</taxon>
        <taxon>Bacillati</taxon>
        <taxon>Actinomycetota</taxon>
        <taxon>Actinomycetes</taxon>
        <taxon>Micromonosporales</taxon>
        <taxon>Micromonosporaceae</taxon>
        <taxon>Micromonospora</taxon>
    </lineage>
</organism>
<reference evidence="4" key="1">
    <citation type="submission" date="2020-08" db="EMBL/GenBank/DDBJ databases">
        <title>A bifunctional nitrone conjugated secondary metabolite targeting the ribosome.</title>
        <authorList>
            <person name="Limbrick E.M."/>
            <person name="Graf M."/>
            <person name="Derewacz D.K."/>
            <person name="Nguyen F."/>
            <person name="Spraggins J.M."/>
            <person name="Wieland M."/>
            <person name="Ynigez-Gutierrez A.E."/>
            <person name="Reisman B.J."/>
            <person name="Zinshteyn B."/>
            <person name="McCulloch K."/>
            <person name="Iverson T.M."/>
            <person name="Green R."/>
            <person name="Wilson D.N."/>
            <person name="Bachmann B.O."/>
        </authorList>
    </citation>
    <scope>NUCLEOTIDE SEQUENCE</scope>
    <source>
        <strain evidence="4">Africana</strain>
    </source>
</reference>
<keyword evidence="2" id="KW-0472">Membrane</keyword>
<evidence type="ECO:0000259" key="3">
    <source>
        <dbReference type="Pfam" id="PF12229"/>
    </source>
</evidence>
<feature type="region of interest" description="Disordered" evidence="1">
    <location>
        <begin position="55"/>
        <end position="78"/>
    </location>
</feature>